<dbReference type="InterPro" id="IPR036046">
    <property type="entry name" value="Acylphosphatase-like_dom_sf"/>
</dbReference>
<comment type="caution">
    <text evidence="2">The sequence shown here is derived from an EMBL/GenBank/DDBJ whole genome shotgun (WGS) entry which is preliminary data.</text>
</comment>
<evidence type="ECO:0000313" key="3">
    <source>
        <dbReference type="Proteomes" id="UP001238540"/>
    </source>
</evidence>
<keyword evidence="3" id="KW-1185">Reference proteome</keyword>
<proteinExistence type="predicted"/>
<dbReference type="Proteomes" id="UP001238540">
    <property type="component" value="Unassembled WGS sequence"/>
</dbReference>
<dbReference type="Pfam" id="PF04940">
    <property type="entry name" value="BLUF"/>
    <property type="match status" value="1"/>
</dbReference>
<dbReference type="SUPFAM" id="SSF54975">
    <property type="entry name" value="Acylphosphatase/BLUF domain-like"/>
    <property type="match status" value="1"/>
</dbReference>
<protein>
    <submittedName>
        <fullName evidence="2">BLUF domain-containing protein</fullName>
    </submittedName>
</protein>
<accession>A0ABT8BS32</accession>
<dbReference type="PROSITE" id="PS50925">
    <property type="entry name" value="BLUF"/>
    <property type="match status" value="1"/>
</dbReference>
<sequence length="144" mass="17063">MIRLIYVSTVNEQFNLSCVDDILSSAQRRNTENNVSGVLYFNCKFFMQYLEGESRDVEETYQRIVNDKRHCEILLLDKASIEERLFNGWSMAYVLESELIKPLYLEFMDASDFDPYKLSPERASQMIDGFRKQLPTAYLREFRL</sequence>
<evidence type="ECO:0000313" key="2">
    <source>
        <dbReference type="EMBL" id="MDN3608920.1"/>
    </source>
</evidence>
<organism evidence="2 3">
    <name type="scientific">Vibrio ostreicida</name>
    <dbReference type="NCBI Taxonomy" id="526588"/>
    <lineage>
        <taxon>Bacteria</taxon>
        <taxon>Pseudomonadati</taxon>
        <taxon>Pseudomonadota</taxon>
        <taxon>Gammaproteobacteria</taxon>
        <taxon>Vibrionales</taxon>
        <taxon>Vibrionaceae</taxon>
        <taxon>Vibrio</taxon>
    </lineage>
</organism>
<dbReference type="InterPro" id="IPR007024">
    <property type="entry name" value="BLUF_domain"/>
</dbReference>
<reference evidence="3" key="1">
    <citation type="journal article" date="2019" name="Int. J. Syst. Evol. Microbiol.">
        <title>The Global Catalogue of Microorganisms (GCM) 10K type strain sequencing project: providing services to taxonomists for standard genome sequencing and annotation.</title>
        <authorList>
            <consortium name="The Broad Institute Genomics Platform"/>
            <consortium name="The Broad Institute Genome Sequencing Center for Infectious Disease"/>
            <person name="Wu L."/>
            <person name="Ma J."/>
        </authorList>
    </citation>
    <scope>NUCLEOTIDE SEQUENCE [LARGE SCALE GENOMIC DNA]</scope>
    <source>
        <strain evidence="3">CECT 7398</strain>
    </source>
</reference>
<dbReference type="SMART" id="SM01034">
    <property type="entry name" value="BLUF"/>
    <property type="match status" value="1"/>
</dbReference>
<dbReference type="Gene3D" id="3.30.70.100">
    <property type="match status" value="1"/>
</dbReference>
<feature type="domain" description="BLUF" evidence="1">
    <location>
        <begin position="1"/>
        <end position="92"/>
    </location>
</feature>
<gene>
    <name evidence="2" type="ORF">QWZ16_04070</name>
</gene>
<evidence type="ECO:0000259" key="1">
    <source>
        <dbReference type="PROSITE" id="PS50925"/>
    </source>
</evidence>
<name>A0ABT8BS32_9VIBR</name>
<dbReference type="RefSeq" id="WP_254868818.1">
    <property type="nucleotide sequence ID" value="NZ_JABEYA020000011.1"/>
</dbReference>
<dbReference type="EMBL" id="JAUFQC010000001">
    <property type="protein sequence ID" value="MDN3608920.1"/>
    <property type="molecule type" value="Genomic_DNA"/>
</dbReference>